<reference evidence="1 2" key="1">
    <citation type="submission" date="2021-02" db="EMBL/GenBank/DDBJ databases">
        <title>De Novo genome assembly of isolated myxobacteria.</title>
        <authorList>
            <person name="Stevens D.C."/>
        </authorList>
    </citation>
    <scope>NUCLEOTIDE SEQUENCE [LARGE SCALE GENOMIC DNA]</scope>
    <source>
        <strain evidence="1 2">SCHIC003</strain>
    </source>
</reference>
<evidence type="ECO:0000313" key="1">
    <source>
        <dbReference type="EMBL" id="QSQ13749.1"/>
    </source>
</evidence>
<dbReference type="RefSeq" id="WP_206715552.1">
    <property type="nucleotide sequence ID" value="NZ_CP071091.1"/>
</dbReference>
<name>A0ABX7N5S0_9BACT</name>
<dbReference type="Proteomes" id="UP000663090">
    <property type="component" value="Chromosome"/>
</dbReference>
<accession>A0ABX7N5S0</accession>
<organism evidence="1 2">
    <name type="scientific">Myxococcus landrumensis</name>
    <dbReference type="NCBI Taxonomy" id="2813577"/>
    <lineage>
        <taxon>Bacteria</taxon>
        <taxon>Pseudomonadati</taxon>
        <taxon>Myxococcota</taxon>
        <taxon>Myxococcia</taxon>
        <taxon>Myxococcales</taxon>
        <taxon>Cystobacterineae</taxon>
        <taxon>Myxococcaceae</taxon>
        <taxon>Myxococcus</taxon>
    </lineage>
</organism>
<sequence length="271" mass="29186">MKVVALVEAPPDMQAAAMALASVTGMAPAEARMRLAPEPPALLARLAPEAAESLVEKLRHVGLSVLAVDERGLGADWLMARRVTLGEESAVFTSRAGESLELRWGEVVAVLRAASSVRTRSEHREQPSKLDTAKAYGLAIASHGLLLPRTGPKMVKQETEETSQVIYVFSRDGRSALLGEHGMDFSCLGTSMQPSRIANMMKLMGMLCMCAPDAFHDERLLRLGRRPLPFVVGDSTQLSAGDVSVRRVSTVQGMDVLAEVMRQALLQGLLG</sequence>
<gene>
    <name evidence="1" type="ORF">JY572_36390</name>
</gene>
<evidence type="ECO:0000313" key="2">
    <source>
        <dbReference type="Proteomes" id="UP000663090"/>
    </source>
</evidence>
<proteinExistence type="predicted"/>
<keyword evidence="2" id="KW-1185">Reference proteome</keyword>
<dbReference type="EMBL" id="CP071091">
    <property type="protein sequence ID" value="QSQ13749.1"/>
    <property type="molecule type" value="Genomic_DNA"/>
</dbReference>
<protein>
    <submittedName>
        <fullName evidence="1">Uncharacterized protein</fullName>
    </submittedName>
</protein>